<evidence type="ECO:0000313" key="2">
    <source>
        <dbReference type="EMBL" id="KAK0161708.1"/>
    </source>
</evidence>
<dbReference type="Proteomes" id="UP001168972">
    <property type="component" value="Unassembled WGS sequence"/>
</dbReference>
<feature type="signal peptide" evidence="1">
    <location>
        <begin position="1"/>
        <end position="24"/>
    </location>
</feature>
<keyword evidence="3" id="KW-1185">Reference proteome</keyword>
<dbReference type="InterPro" id="IPR006616">
    <property type="entry name" value="DM9_repeat"/>
</dbReference>
<evidence type="ECO:0000256" key="1">
    <source>
        <dbReference type="SAM" id="SignalP"/>
    </source>
</evidence>
<comment type="caution">
    <text evidence="2">The sequence shown here is derived from an EMBL/GenBank/DDBJ whole genome shotgun (WGS) entry which is preliminary data.</text>
</comment>
<dbReference type="EMBL" id="JAQQBR010001834">
    <property type="protein sequence ID" value="KAK0161708.1"/>
    <property type="molecule type" value="Genomic_DNA"/>
</dbReference>
<keyword evidence="1" id="KW-0732">Signal</keyword>
<name>A0AA39KGL2_MICHY</name>
<protein>
    <submittedName>
        <fullName evidence="2">Uncharacterized protein</fullName>
    </submittedName>
</protein>
<reference evidence="2" key="1">
    <citation type="journal article" date="2023" name="bioRxiv">
        <title>Scaffold-level genome assemblies of two parasitoid biocontrol wasps reveal the parthenogenesis mechanism and an associated novel virus.</title>
        <authorList>
            <person name="Inwood S."/>
            <person name="Skelly J."/>
            <person name="Guhlin J."/>
            <person name="Harrop T."/>
            <person name="Goldson S."/>
            <person name="Dearden P."/>
        </authorList>
    </citation>
    <scope>NUCLEOTIDE SEQUENCE</scope>
    <source>
        <strain evidence="2">Lincoln</strain>
        <tissue evidence="2">Whole body</tissue>
    </source>
</reference>
<organism evidence="2 3">
    <name type="scientific">Microctonus hyperodae</name>
    <name type="common">Parasitoid wasp</name>
    <dbReference type="NCBI Taxonomy" id="165561"/>
    <lineage>
        <taxon>Eukaryota</taxon>
        <taxon>Metazoa</taxon>
        <taxon>Ecdysozoa</taxon>
        <taxon>Arthropoda</taxon>
        <taxon>Hexapoda</taxon>
        <taxon>Insecta</taxon>
        <taxon>Pterygota</taxon>
        <taxon>Neoptera</taxon>
        <taxon>Endopterygota</taxon>
        <taxon>Hymenoptera</taxon>
        <taxon>Apocrita</taxon>
        <taxon>Ichneumonoidea</taxon>
        <taxon>Braconidae</taxon>
        <taxon>Euphorinae</taxon>
        <taxon>Microctonus</taxon>
    </lineage>
</organism>
<dbReference type="Pfam" id="PF11901">
    <property type="entry name" value="DM9"/>
    <property type="match status" value="1"/>
</dbReference>
<sequence>MDFAYVGILFLGCMLQILIGSSHGLPDASSCSTITCGINEQSKENDDNTFSCICLPKYYRSDTQKCELKYQWVELTHESWEDTRLVHYDPSQKNYVITRLVYGDDNKVPYEGEINIYDKIITPYLQTDVADYKRLEILLVDAGNYKWVQSSNGAVLDNAIEGGLINNEVVYLCRVFVAKIHYAGVMKPSTGHCSTIYAWMTEKSTYELLIFDK</sequence>
<accession>A0AA39KGL2</accession>
<gene>
    <name evidence="2" type="ORF">PV327_008127</name>
</gene>
<proteinExistence type="predicted"/>
<evidence type="ECO:0000313" key="3">
    <source>
        <dbReference type="Proteomes" id="UP001168972"/>
    </source>
</evidence>
<feature type="chain" id="PRO_5041213225" evidence="1">
    <location>
        <begin position="25"/>
        <end position="213"/>
    </location>
</feature>
<reference evidence="2" key="2">
    <citation type="submission" date="2023-03" db="EMBL/GenBank/DDBJ databases">
        <authorList>
            <person name="Inwood S.N."/>
            <person name="Skelly J.G."/>
            <person name="Guhlin J."/>
            <person name="Harrop T.W.R."/>
            <person name="Goldson S.G."/>
            <person name="Dearden P.K."/>
        </authorList>
    </citation>
    <scope>NUCLEOTIDE SEQUENCE</scope>
    <source>
        <strain evidence="2">Lincoln</strain>
        <tissue evidence="2">Whole body</tissue>
    </source>
</reference>
<dbReference type="AlphaFoldDB" id="A0AA39KGL2"/>
<dbReference type="SMART" id="SM00696">
    <property type="entry name" value="DM9"/>
    <property type="match status" value="1"/>
</dbReference>